<dbReference type="EMBL" id="AP028910">
    <property type="protein sequence ID" value="BES90624.1"/>
    <property type="molecule type" value="Genomic_DNA"/>
</dbReference>
<reference evidence="2 3" key="1">
    <citation type="submission" date="2023-09" db="EMBL/GenBank/DDBJ databases">
        <title>Nesidiocoris tenuis whole genome shotgun sequence.</title>
        <authorList>
            <person name="Shibata T."/>
            <person name="Shimoda M."/>
            <person name="Kobayashi T."/>
            <person name="Uehara T."/>
        </authorList>
    </citation>
    <scope>NUCLEOTIDE SEQUENCE [LARGE SCALE GENOMIC DNA]</scope>
    <source>
        <strain evidence="2 3">Japan</strain>
    </source>
</reference>
<feature type="region of interest" description="Disordered" evidence="1">
    <location>
        <begin position="21"/>
        <end position="50"/>
    </location>
</feature>
<name>A0ABN7AEF1_9HEMI</name>
<proteinExistence type="predicted"/>
<organism evidence="2 3">
    <name type="scientific">Nesidiocoris tenuis</name>
    <dbReference type="NCBI Taxonomy" id="355587"/>
    <lineage>
        <taxon>Eukaryota</taxon>
        <taxon>Metazoa</taxon>
        <taxon>Ecdysozoa</taxon>
        <taxon>Arthropoda</taxon>
        <taxon>Hexapoda</taxon>
        <taxon>Insecta</taxon>
        <taxon>Pterygota</taxon>
        <taxon>Neoptera</taxon>
        <taxon>Paraneoptera</taxon>
        <taxon>Hemiptera</taxon>
        <taxon>Heteroptera</taxon>
        <taxon>Panheteroptera</taxon>
        <taxon>Cimicomorpha</taxon>
        <taxon>Miridae</taxon>
        <taxon>Dicyphina</taxon>
        <taxon>Nesidiocoris</taxon>
    </lineage>
</organism>
<sequence length="131" mass="14243">MMVKPKNPATHCIVPIYRQKRSARSAIPSSTVTPSRSRPGPPPPRHASTPRLLDLDSALLYLIPPHLPPPTGDTSPPSHIRPRLSLVHRLRPGGVVQFCRGSVGTSTCCTTIPADIAARLRADYFRAIPVM</sequence>
<protein>
    <submittedName>
        <fullName evidence="2">Uncharacterized protein</fullName>
    </submittedName>
</protein>
<feature type="compositionally biased region" description="Low complexity" evidence="1">
    <location>
        <begin position="28"/>
        <end position="38"/>
    </location>
</feature>
<evidence type="ECO:0000256" key="1">
    <source>
        <dbReference type="SAM" id="MobiDB-lite"/>
    </source>
</evidence>
<gene>
    <name evidence="2" type="ORF">NTJ_03432</name>
</gene>
<keyword evidence="3" id="KW-1185">Reference proteome</keyword>
<evidence type="ECO:0000313" key="2">
    <source>
        <dbReference type="EMBL" id="BES90624.1"/>
    </source>
</evidence>
<evidence type="ECO:0000313" key="3">
    <source>
        <dbReference type="Proteomes" id="UP001307889"/>
    </source>
</evidence>
<accession>A0ABN7AEF1</accession>
<dbReference type="Proteomes" id="UP001307889">
    <property type="component" value="Chromosome 2"/>
</dbReference>